<dbReference type="Proteomes" id="UP001250214">
    <property type="component" value="Unassembled WGS sequence"/>
</dbReference>
<reference evidence="5" key="1">
    <citation type="submission" date="2023-07" db="EMBL/GenBank/DDBJ databases">
        <title>Novel species in the genus Lipingzhangella isolated from Sambhar Salt Lake.</title>
        <authorList>
            <person name="Jiya N."/>
            <person name="Kajale S."/>
            <person name="Sharma A."/>
        </authorList>
    </citation>
    <scope>NUCLEOTIDE SEQUENCE [LARGE SCALE GENOMIC DNA]</scope>
    <source>
        <strain evidence="5">LS1_29</strain>
    </source>
</reference>
<protein>
    <submittedName>
        <fullName evidence="4">Class I SAM-dependent methyltransferase</fullName>
        <ecNumber evidence="4">2.1.1.-</ecNumber>
    </submittedName>
</protein>
<comment type="caution">
    <text evidence="4">The sequence shown here is derived from an EMBL/GenBank/DDBJ whole genome shotgun (WGS) entry which is preliminary data.</text>
</comment>
<dbReference type="GO" id="GO:0032259">
    <property type="term" value="P:methylation"/>
    <property type="evidence" value="ECO:0007669"/>
    <property type="project" value="UniProtKB-KW"/>
</dbReference>
<dbReference type="RefSeq" id="WP_310911024.1">
    <property type="nucleotide sequence ID" value="NZ_JAVLVT010000001.1"/>
</dbReference>
<proteinExistence type="predicted"/>
<dbReference type="SUPFAM" id="SSF53335">
    <property type="entry name" value="S-adenosyl-L-methionine-dependent methyltransferases"/>
    <property type="match status" value="1"/>
</dbReference>
<organism evidence="4 5">
    <name type="scientific">Lipingzhangella rawalii</name>
    <dbReference type="NCBI Taxonomy" id="2055835"/>
    <lineage>
        <taxon>Bacteria</taxon>
        <taxon>Bacillati</taxon>
        <taxon>Actinomycetota</taxon>
        <taxon>Actinomycetes</taxon>
        <taxon>Streptosporangiales</taxon>
        <taxon>Nocardiopsidaceae</taxon>
        <taxon>Lipingzhangella</taxon>
    </lineage>
</organism>
<keyword evidence="5" id="KW-1185">Reference proteome</keyword>
<dbReference type="InterPro" id="IPR050362">
    <property type="entry name" value="Cation-dep_OMT"/>
</dbReference>
<sequence length="222" mass="24312">MTRTALNLTPDLHTYAQAHSTTEDGLLAELAAETQRLFPDRTSMQIGADQGVFMTMLTRVMGARDVVEIGTFTGYSTICLARGIAPGGSVLACDVSPEWTSVAQQYWQRAGLGDRISLRLAPALDTLRSLSGEPTFDLAFVDADKENYIPYWEELLPRMRAGGVVLADNTLWRGEVLAPDSPDSPAAYIHSFNEHVHSDDRVETVVLTIGDGLTLSRVRSRD</sequence>
<dbReference type="EMBL" id="JAVLVT010000001">
    <property type="protein sequence ID" value="MDS1269561.1"/>
    <property type="molecule type" value="Genomic_DNA"/>
</dbReference>
<keyword evidence="2 4" id="KW-0808">Transferase</keyword>
<dbReference type="PANTHER" id="PTHR10509:SF14">
    <property type="entry name" value="CAFFEOYL-COA O-METHYLTRANSFERASE 3-RELATED"/>
    <property type="match status" value="1"/>
</dbReference>
<evidence type="ECO:0000256" key="3">
    <source>
        <dbReference type="ARBA" id="ARBA00022691"/>
    </source>
</evidence>
<dbReference type="PANTHER" id="PTHR10509">
    <property type="entry name" value="O-METHYLTRANSFERASE-RELATED"/>
    <property type="match status" value="1"/>
</dbReference>
<evidence type="ECO:0000313" key="4">
    <source>
        <dbReference type="EMBL" id="MDS1269561.1"/>
    </source>
</evidence>
<dbReference type="Gene3D" id="3.40.50.150">
    <property type="entry name" value="Vaccinia Virus protein VP39"/>
    <property type="match status" value="1"/>
</dbReference>
<dbReference type="Pfam" id="PF01596">
    <property type="entry name" value="Methyltransf_3"/>
    <property type="match status" value="1"/>
</dbReference>
<dbReference type="EC" id="2.1.1.-" evidence="4"/>
<evidence type="ECO:0000256" key="1">
    <source>
        <dbReference type="ARBA" id="ARBA00022603"/>
    </source>
</evidence>
<keyword evidence="1 4" id="KW-0489">Methyltransferase</keyword>
<accession>A0ABU2H2N6</accession>
<dbReference type="CDD" id="cd02440">
    <property type="entry name" value="AdoMet_MTases"/>
    <property type="match status" value="1"/>
</dbReference>
<dbReference type="PROSITE" id="PS51682">
    <property type="entry name" value="SAM_OMT_I"/>
    <property type="match status" value="1"/>
</dbReference>
<dbReference type="GO" id="GO:0008168">
    <property type="term" value="F:methyltransferase activity"/>
    <property type="evidence" value="ECO:0007669"/>
    <property type="project" value="UniProtKB-KW"/>
</dbReference>
<dbReference type="InterPro" id="IPR002935">
    <property type="entry name" value="SAM_O-MeTrfase"/>
</dbReference>
<gene>
    <name evidence="4" type="ORF">RIF23_04525</name>
</gene>
<name>A0ABU2H2N6_9ACTN</name>
<evidence type="ECO:0000313" key="5">
    <source>
        <dbReference type="Proteomes" id="UP001250214"/>
    </source>
</evidence>
<evidence type="ECO:0000256" key="2">
    <source>
        <dbReference type="ARBA" id="ARBA00022679"/>
    </source>
</evidence>
<keyword evidence="3" id="KW-0949">S-adenosyl-L-methionine</keyword>
<dbReference type="InterPro" id="IPR029063">
    <property type="entry name" value="SAM-dependent_MTases_sf"/>
</dbReference>